<dbReference type="InterPro" id="IPR005565">
    <property type="entry name" value="Hemolysn_activator_HlyB_C"/>
</dbReference>
<dbReference type="InterPro" id="IPR013686">
    <property type="entry name" value="Polypept-transport_assoc_ShlB"/>
</dbReference>
<keyword evidence="3" id="KW-0998">Cell outer membrane</keyword>
<keyword evidence="2" id="KW-0812">Transmembrane</keyword>
<evidence type="ECO:0000313" key="7">
    <source>
        <dbReference type="EMBL" id="TCV98739.1"/>
    </source>
</evidence>
<keyword evidence="1" id="KW-0472">Membrane</keyword>
<proteinExistence type="predicted"/>
<feature type="domain" description="Haemolysin activator HlyB C-terminal" evidence="4">
    <location>
        <begin position="227"/>
        <end position="540"/>
    </location>
</feature>
<evidence type="ECO:0000256" key="2">
    <source>
        <dbReference type="ARBA" id="ARBA00022692"/>
    </source>
</evidence>
<dbReference type="PANTHER" id="PTHR34597:SF3">
    <property type="entry name" value="OUTER MEMBRANE TRANSPORTER CDIB"/>
    <property type="match status" value="1"/>
</dbReference>
<evidence type="ECO:0000259" key="5">
    <source>
        <dbReference type="Pfam" id="PF08479"/>
    </source>
</evidence>
<dbReference type="InterPro" id="IPR051544">
    <property type="entry name" value="TPS_OM_transporter"/>
</dbReference>
<dbReference type="PANTHER" id="PTHR34597">
    <property type="entry name" value="SLR1661 PROTEIN"/>
    <property type="match status" value="1"/>
</dbReference>
<name>A0A4R3Z456_9GAMM</name>
<comment type="caution">
    <text evidence="7">The sequence shown here is derived from an EMBL/GenBank/DDBJ whole genome shotgun (WGS) entry which is preliminary data.</text>
</comment>
<dbReference type="PIRSF" id="PIRSF029745">
    <property type="entry name" value="FhaC"/>
    <property type="match status" value="1"/>
</dbReference>
<reference evidence="7 8" key="1">
    <citation type="submission" date="2019-03" db="EMBL/GenBank/DDBJ databases">
        <title>Genomic Encyclopedia of Type Strains, Phase IV (KMG-IV): sequencing the most valuable type-strain genomes for metagenomic binning, comparative biology and taxonomic classification.</title>
        <authorList>
            <person name="Goeker M."/>
        </authorList>
    </citation>
    <scope>NUCLEOTIDE SEQUENCE [LARGE SCALE GENOMIC DNA]</scope>
    <source>
        <strain evidence="7 8">DSM 19580</strain>
    </source>
</reference>
<gene>
    <name evidence="7" type="ORF">EDC52_10258</name>
</gene>
<evidence type="ECO:0000256" key="3">
    <source>
        <dbReference type="ARBA" id="ARBA00023237"/>
    </source>
</evidence>
<feature type="domain" description="ShlB POTRA" evidence="6">
    <location>
        <begin position="170"/>
        <end position="222"/>
    </location>
</feature>
<dbReference type="GO" id="GO:0008320">
    <property type="term" value="F:protein transmembrane transporter activity"/>
    <property type="evidence" value="ECO:0007669"/>
    <property type="project" value="TreeGrafter"/>
</dbReference>
<evidence type="ECO:0000256" key="1">
    <source>
        <dbReference type="ARBA" id="ARBA00022452"/>
    </source>
</evidence>
<evidence type="ECO:0000259" key="6">
    <source>
        <dbReference type="Pfam" id="PF17287"/>
    </source>
</evidence>
<dbReference type="Pfam" id="PF03865">
    <property type="entry name" value="ShlB"/>
    <property type="match status" value="1"/>
</dbReference>
<dbReference type="InterPro" id="IPR027282">
    <property type="entry name" value="TPS"/>
</dbReference>
<dbReference type="AlphaFoldDB" id="A0A4R3Z456"/>
<sequence>MRLSVVGITRISLVCLLLEMNHGLKTHAAASKFPLQADFWTNMNQGSVINPHRQQQQALEKILLSPDRGSGLLVPASGWHQLHSPLESPCVDIDQVVLDGSEKLPRWLSLKRYASQAAGHCLGSRGISMLMNDLQNKLIAHGFITTRVVVAPQDLTTGRLTLTIIPGTLRHIHFTPDSDRTIRLSNTLCLNEGQLLSLRDIEQGLENLQRLPGMAASMELAPGDRLGESDIYLRWKQSRGWRVGAMLNDAGSQSTGRYQGALLFSVNNPLRVADSAYMSASSGLDARSGKANSGVTAHYSAPFGYWALAITASQVRYRHRLSAANQLIHYRGKMSNLAFQVSRVLDRNRDQKTTLSYAVLAGQSDFFANDQRIDVQRRRVAGWRLTLTRRHYFPRAMIDSGISYHQGTRWFGALPAAEEAFGQGTAKSRYFDLSLQLDIPFHLLRQGWHYGFNYRQQFSAAPLTPPEKFSIGNRWTVRGFDGEHSLMADSGWYIRNSLTWRTPFSDQALYVGIDYGEVRGNNVGISPTQALAGGVVGLKGRWLNTGYDLFAGVPYVKPDGFKTDDFTSGFSLNWQY</sequence>
<keyword evidence="1" id="KW-1134">Transmembrane beta strand</keyword>
<dbReference type="Pfam" id="PF08479">
    <property type="entry name" value="POTRA_2"/>
    <property type="match status" value="1"/>
</dbReference>
<dbReference type="OrthoDB" id="290122at2"/>
<accession>A0A4R3Z456</accession>
<feature type="domain" description="Polypeptide-transport-associated ShlB-type" evidence="5">
    <location>
        <begin position="92"/>
        <end position="167"/>
    </location>
</feature>
<evidence type="ECO:0000313" key="8">
    <source>
        <dbReference type="Proteomes" id="UP000295719"/>
    </source>
</evidence>
<dbReference type="GO" id="GO:0046819">
    <property type="term" value="P:protein secretion by the type V secretion system"/>
    <property type="evidence" value="ECO:0007669"/>
    <property type="project" value="TreeGrafter"/>
</dbReference>
<dbReference type="Gene3D" id="3.10.20.310">
    <property type="entry name" value="membrane protein fhac"/>
    <property type="match status" value="1"/>
</dbReference>
<keyword evidence="8" id="KW-1185">Reference proteome</keyword>
<protein>
    <submittedName>
        <fullName evidence="7">Hemolysin activation/secretion protein</fullName>
    </submittedName>
</protein>
<dbReference type="Gene3D" id="2.40.160.50">
    <property type="entry name" value="membrane protein fhac: a member of the omp85/tpsb transporter family"/>
    <property type="match status" value="1"/>
</dbReference>
<evidence type="ECO:0000259" key="4">
    <source>
        <dbReference type="Pfam" id="PF03865"/>
    </source>
</evidence>
<dbReference type="InterPro" id="IPR035251">
    <property type="entry name" value="ShlB_POTRA"/>
</dbReference>
<dbReference type="EMBL" id="SMCR01000002">
    <property type="protein sequence ID" value="TCV98739.1"/>
    <property type="molecule type" value="Genomic_DNA"/>
</dbReference>
<organism evidence="7 8">
    <name type="scientific">Biostraticola tofi</name>
    <dbReference type="NCBI Taxonomy" id="466109"/>
    <lineage>
        <taxon>Bacteria</taxon>
        <taxon>Pseudomonadati</taxon>
        <taxon>Pseudomonadota</taxon>
        <taxon>Gammaproteobacteria</taxon>
        <taxon>Enterobacterales</taxon>
        <taxon>Bruguierivoracaceae</taxon>
        <taxon>Biostraticola</taxon>
    </lineage>
</organism>
<dbReference type="Pfam" id="PF17287">
    <property type="entry name" value="POTRA_3"/>
    <property type="match status" value="1"/>
</dbReference>
<dbReference type="Proteomes" id="UP000295719">
    <property type="component" value="Unassembled WGS sequence"/>
</dbReference>
<dbReference type="GO" id="GO:0098046">
    <property type="term" value="C:type V protein secretion system complex"/>
    <property type="evidence" value="ECO:0007669"/>
    <property type="project" value="TreeGrafter"/>
</dbReference>